<dbReference type="VEuPathDB" id="FungiDB:H310_03352"/>
<feature type="transmembrane region" description="Helical" evidence="8">
    <location>
        <begin position="1130"/>
        <end position="1153"/>
    </location>
</feature>
<feature type="compositionally biased region" description="Basic residues" evidence="7">
    <location>
        <begin position="31"/>
        <end position="41"/>
    </location>
</feature>
<keyword evidence="4 8" id="KW-1133">Transmembrane helix</keyword>
<gene>
    <name evidence="10" type="ORF">DYB32_002572</name>
</gene>
<dbReference type="InterPro" id="IPR018490">
    <property type="entry name" value="cNMP-bd_dom_sf"/>
</dbReference>
<name>A0A3R6VEF9_9STRA</name>
<feature type="transmembrane region" description="Helical" evidence="8">
    <location>
        <begin position="410"/>
        <end position="429"/>
    </location>
</feature>
<proteinExistence type="predicted"/>
<dbReference type="InterPro" id="IPR005821">
    <property type="entry name" value="Ion_trans_dom"/>
</dbReference>
<dbReference type="InterPro" id="IPR000595">
    <property type="entry name" value="cNMP-bd_dom"/>
</dbReference>
<feature type="transmembrane region" description="Helical" evidence="8">
    <location>
        <begin position="341"/>
        <end position="361"/>
    </location>
</feature>
<keyword evidence="6 8" id="KW-0472">Membrane</keyword>
<dbReference type="SUPFAM" id="SSF51206">
    <property type="entry name" value="cAMP-binding domain-like"/>
    <property type="match status" value="2"/>
</dbReference>
<evidence type="ECO:0000256" key="3">
    <source>
        <dbReference type="ARBA" id="ARBA00022692"/>
    </source>
</evidence>
<dbReference type="CDD" id="cd00038">
    <property type="entry name" value="CAP_ED"/>
    <property type="match status" value="2"/>
</dbReference>
<feature type="domain" description="Cyclic nucleotide-binding" evidence="9">
    <location>
        <begin position="1237"/>
        <end position="1323"/>
    </location>
</feature>
<feature type="compositionally biased region" description="Low complexity" evidence="7">
    <location>
        <begin position="717"/>
        <end position="727"/>
    </location>
</feature>
<evidence type="ECO:0000256" key="1">
    <source>
        <dbReference type="ARBA" id="ARBA00004141"/>
    </source>
</evidence>
<keyword evidence="3 8" id="KW-0812">Transmembrane</keyword>
<dbReference type="PANTHER" id="PTHR45689">
    <property type="entry name" value="I[[H]] CHANNEL, ISOFORM E"/>
    <property type="match status" value="1"/>
</dbReference>
<feature type="transmembrane region" description="Helical" evidence="8">
    <location>
        <begin position="381"/>
        <end position="398"/>
    </location>
</feature>
<dbReference type="PROSITE" id="PS50042">
    <property type="entry name" value="CNMP_BINDING_3"/>
    <property type="match status" value="2"/>
</dbReference>
<feature type="compositionally biased region" description="Low complexity" evidence="7">
    <location>
        <begin position="762"/>
        <end position="772"/>
    </location>
</feature>
<dbReference type="GO" id="GO:0005249">
    <property type="term" value="F:voltage-gated potassium channel activity"/>
    <property type="evidence" value="ECO:0007669"/>
    <property type="project" value="TreeGrafter"/>
</dbReference>
<dbReference type="Gene3D" id="2.60.120.10">
    <property type="entry name" value="Jelly Rolls"/>
    <property type="match status" value="2"/>
</dbReference>
<feature type="transmembrane region" description="Helical" evidence="8">
    <location>
        <begin position="1106"/>
        <end position="1123"/>
    </location>
</feature>
<keyword evidence="2" id="KW-0813">Transport</keyword>
<dbReference type="Gene3D" id="1.10.287.70">
    <property type="match status" value="2"/>
</dbReference>
<evidence type="ECO:0000256" key="7">
    <source>
        <dbReference type="SAM" id="MobiDB-lite"/>
    </source>
</evidence>
<dbReference type="Pfam" id="PF00520">
    <property type="entry name" value="Ion_trans"/>
    <property type="match status" value="2"/>
</dbReference>
<evidence type="ECO:0000256" key="8">
    <source>
        <dbReference type="SAM" id="Phobius"/>
    </source>
</evidence>
<accession>A0A3R6VEF9</accession>
<sequence length="1332" mass="150789">MSTMRNAVSHALVGGDSSSSNLKSQNEGNHSSRRLPLRRPSHGVVRQESFPYAHKGPVVVPDAPDRVDIAAAAKSSATRTSTTARAVVLPQVLRIVGHNMDSAAKSFMISSKLKRKAQLIRKARRETWHNKQLEVQGILQRHKKVLQQYNIRTVKAEEVDEITPVLVGWSQRLLILPTYGWYKVWQLMTLVIVLHQSVYIPYSLSFEASNDTPATGTPLTNFVMIVFCLDMMFNFNTAIADTENPDILITNRWTIAKAYLKGWFLLDLLACLPIDLIVDLVLRNKSEGSTSSSSFTNNLNIFALLKVVRLPRLFRLARFVRILRLLRIPPELKRWLLYSRYAHLIRVVQLIVSFLYCTHILNCVWNSLNPEWVDDVFPESIVTNTYVLGFYYTLTTLMGQSVPLRTEMEYTFSCLVVVVGALLMAMVFGNVSDLISNFNESPNNYRKKMEQLLSSMNLMRLPLDLQNRINEYYQVMWERHGTLDGQPLMFTNELSKNLAVEVELFVRMDMINRVPVFQKCSKKVVQDLVMNLELQVYLPGDYIVVKGEVGMDMYFVQNGECEVTKPSTTGFGNDEILKKLTQGDYFGEIALLMNCKRTANVRAVTFAELCVLSRTVFEQITDKYAEDREKIETFITEMYDPKVLDAIMKQQALDNPEKSFHARMSKQVADIIDFMEDSAARMERLELMMETLLGLSNPSHLASSAVGADGSGKQDGSGKVVKSSSSQRLLHAATDGPIKVLRSMAERPSMILRRVGSDKKLPSTSAAPASTSSHDRKKSGRGNTRVLPFAPERLSIINSMHNLETAQSFPQTGTSMKQGTTATAGVLVASAKLHSQLARVREREAESSFRKHMEAQLHAKAAARHQNVLTQYKIRELHKPKAEDDDMTNSCGVKSTYLIKPSSTWFKSWQLIGLVIAVVEAYWIPFSLAFVSAKDRASPTHDMFSIASSVFFAVDILFRCNTITRDPHDPSKYVMKRSRLVKQYLTGWFIVDMVSTVPFDLVVYNLVGPDKYQDFHVLGLLREGRLPRLLRLIHMSTILRLLRVSPEWLEWLNYSRYSHLIRLVSLIVFYLTLTHLVACVWGGFIAKPDWLMEIVPESDATTVYDLYVISVYISLMAMLGQSLPIRSTRYFLFSSVATILGQLVLAIVFGNVADLLANFYENNNTYKRKIESLFTSMDLMKLPPQLQHRINEYYQAMWTKYGTLDGTTNQFMRELSTNLAKEVELFLRMDMINRAPFFYGCSKKFVEAIVMCLELNVYLAGDYIVVRGEVGHDMYFVQSGTCEVTKGIDCDRVGSSVTTESAADGLHPDEIVLKTLTQGDYFGTTLSLGNGL</sequence>
<keyword evidence="11" id="KW-1185">Reference proteome</keyword>
<reference evidence="10 11" key="1">
    <citation type="submission" date="2018-08" db="EMBL/GenBank/DDBJ databases">
        <title>Aphanomyces genome sequencing and annotation.</title>
        <authorList>
            <person name="Minardi D."/>
            <person name="Oidtmann B."/>
            <person name="Van Der Giezen M."/>
            <person name="Studholme D.J."/>
        </authorList>
    </citation>
    <scope>NUCLEOTIDE SEQUENCE [LARGE SCALE GENOMIC DNA]</scope>
    <source>
        <strain evidence="10 11">NJM0002</strain>
    </source>
</reference>
<feature type="transmembrane region" description="Helical" evidence="8">
    <location>
        <begin position="909"/>
        <end position="931"/>
    </location>
</feature>
<keyword evidence="5" id="KW-0406">Ion transport</keyword>
<dbReference type="GO" id="GO:0098855">
    <property type="term" value="C:HCN channel complex"/>
    <property type="evidence" value="ECO:0007669"/>
    <property type="project" value="TreeGrafter"/>
</dbReference>
<evidence type="ECO:0000256" key="4">
    <source>
        <dbReference type="ARBA" id="ARBA00022989"/>
    </source>
</evidence>
<evidence type="ECO:0000259" key="9">
    <source>
        <dbReference type="PROSITE" id="PS50042"/>
    </source>
</evidence>
<dbReference type="Gene3D" id="1.10.287.630">
    <property type="entry name" value="Helix hairpin bin"/>
    <property type="match status" value="2"/>
</dbReference>
<evidence type="ECO:0000313" key="10">
    <source>
        <dbReference type="EMBL" id="RHY32418.1"/>
    </source>
</evidence>
<dbReference type="InterPro" id="IPR051413">
    <property type="entry name" value="K/Na_HCN_channel"/>
</dbReference>
<comment type="subcellular location">
    <subcellularLocation>
        <location evidence="1">Membrane</location>
        <topology evidence="1">Multi-pass membrane protein</topology>
    </subcellularLocation>
</comment>
<evidence type="ECO:0000313" key="11">
    <source>
        <dbReference type="Proteomes" id="UP000285060"/>
    </source>
</evidence>
<dbReference type="PROSITE" id="PS00888">
    <property type="entry name" value="CNMP_BINDING_1"/>
    <property type="match status" value="2"/>
</dbReference>
<dbReference type="GO" id="GO:0003254">
    <property type="term" value="P:regulation of membrane depolarization"/>
    <property type="evidence" value="ECO:0007669"/>
    <property type="project" value="TreeGrafter"/>
</dbReference>
<feature type="region of interest" description="Disordered" evidence="7">
    <location>
        <begin position="1"/>
        <end position="43"/>
    </location>
</feature>
<dbReference type="Pfam" id="PF00027">
    <property type="entry name" value="cNMP_binding"/>
    <property type="match status" value="1"/>
</dbReference>
<feature type="region of interest" description="Disordered" evidence="7">
    <location>
        <begin position="753"/>
        <end position="785"/>
    </location>
</feature>
<dbReference type="SUPFAM" id="SSF81324">
    <property type="entry name" value="Voltage-gated potassium channels"/>
    <property type="match status" value="2"/>
</dbReference>
<dbReference type="SMART" id="SM00100">
    <property type="entry name" value="cNMP"/>
    <property type="match status" value="2"/>
</dbReference>
<dbReference type="EMBL" id="QUSY01000138">
    <property type="protein sequence ID" value="RHY32418.1"/>
    <property type="molecule type" value="Genomic_DNA"/>
</dbReference>
<evidence type="ECO:0000256" key="2">
    <source>
        <dbReference type="ARBA" id="ARBA00022448"/>
    </source>
</evidence>
<dbReference type="GO" id="GO:0035725">
    <property type="term" value="P:sodium ion transmembrane transport"/>
    <property type="evidence" value="ECO:0007669"/>
    <property type="project" value="TreeGrafter"/>
</dbReference>
<feature type="transmembrane region" description="Helical" evidence="8">
    <location>
        <begin position="1063"/>
        <end position="1086"/>
    </location>
</feature>
<feature type="domain" description="Cyclic nucleotide-binding" evidence="9">
    <location>
        <begin position="516"/>
        <end position="620"/>
    </location>
</feature>
<dbReference type="Proteomes" id="UP000285060">
    <property type="component" value="Unassembled WGS sequence"/>
</dbReference>
<protein>
    <recommendedName>
        <fullName evidence="9">Cyclic nucleotide-binding domain-containing protein</fullName>
    </recommendedName>
</protein>
<feature type="region of interest" description="Disordered" evidence="7">
    <location>
        <begin position="703"/>
        <end position="728"/>
    </location>
</feature>
<dbReference type="PROSITE" id="PS00889">
    <property type="entry name" value="CNMP_BINDING_2"/>
    <property type="match status" value="1"/>
</dbReference>
<feature type="transmembrane region" description="Helical" evidence="8">
    <location>
        <begin position="985"/>
        <end position="1006"/>
    </location>
</feature>
<evidence type="ECO:0000256" key="6">
    <source>
        <dbReference type="ARBA" id="ARBA00023136"/>
    </source>
</evidence>
<dbReference type="InterPro" id="IPR018488">
    <property type="entry name" value="cNMP-bd_CS"/>
</dbReference>
<feature type="compositionally biased region" description="Polar residues" evidence="7">
    <location>
        <begin position="16"/>
        <end position="29"/>
    </location>
</feature>
<dbReference type="VEuPathDB" id="FungiDB:H310_03351"/>
<evidence type="ECO:0000256" key="5">
    <source>
        <dbReference type="ARBA" id="ARBA00023065"/>
    </source>
</evidence>
<comment type="caution">
    <text evidence="10">The sequence shown here is derived from an EMBL/GenBank/DDBJ whole genome shotgun (WGS) entry which is preliminary data.</text>
</comment>
<dbReference type="PANTHER" id="PTHR45689:SF5">
    <property type="entry name" value="I[[H]] CHANNEL, ISOFORM E"/>
    <property type="match status" value="1"/>
</dbReference>
<organism evidence="10 11">
    <name type="scientific">Aphanomyces invadans</name>
    <dbReference type="NCBI Taxonomy" id="157072"/>
    <lineage>
        <taxon>Eukaryota</taxon>
        <taxon>Sar</taxon>
        <taxon>Stramenopiles</taxon>
        <taxon>Oomycota</taxon>
        <taxon>Saprolegniomycetes</taxon>
        <taxon>Saprolegniales</taxon>
        <taxon>Verrucalvaceae</taxon>
        <taxon>Aphanomyces</taxon>
    </lineage>
</organism>
<dbReference type="InterPro" id="IPR014710">
    <property type="entry name" value="RmlC-like_jellyroll"/>
</dbReference>